<organism evidence="1 2">
    <name type="scientific">Onchocerca volvulus</name>
    <dbReference type="NCBI Taxonomy" id="6282"/>
    <lineage>
        <taxon>Eukaryota</taxon>
        <taxon>Metazoa</taxon>
        <taxon>Ecdysozoa</taxon>
        <taxon>Nematoda</taxon>
        <taxon>Chromadorea</taxon>
        <taxon>Rhabditida</taxon>
        <taxon>Spirurina</taxon>
        <taxon>Spiruromorpha</taxon>
        <taxon>Filarioidea</taxon>
        <taxon>Onchocercidae</taxon>
        <taxon>Onchocerca</taxon>
    </lineage>
</organism>
<sequence length="157" mass="18378">MRKAKLIIVFGNNPYIESHNFRFMENHSVSICYASQFDMPLNEWIFRLFVIFSGSNIKTSTFLVETTDEEELREKLLIWKSELDFLESHHIIPFHFTKESMEPTNSEEIFREIFGIQPAILRLSASELDETGLIYCNSTKVKRNPGPVYAIVGYKKF</sequence>
<dbReference type="EnsemblMetazoa" id="OVOC12787.1">
    <property type="protein sequence ID" value="OVOC12787.1"/>
    <property type="gene ID" value="WBGene00249596"/>
</dbReference>
<reference evidence="1" key="2">
    <citation type="submission" date="2022-06" db="UniProtKB">
        <authorList>
            <consortium name="EnsemblMetazoa"/>
        </authorList>
    </citation>
    <scope>IDENTIFICATION</scope>
</reference>
<reference evidence="2" key="1">
    <citation type="submission" date="2013-10" db="EMBL/GenBank/DDBJ databases">
        <title>Genome sequencing of Onchocerca volvulus.</title>
        <authorList>
            <person name="Cotton J."/>
            <person name="Tsai J."/>
            <person name="Stanley E."/>
            <person name="Tracey A."/>
            <person name="Holroyd N."/>
            <person name="Lustigman S."/>
            <person name="Berriman M."/>
        </authorList>
    </citation>
    <scope>NUCLEOTIDE SEQUENCE</scope>
</reference>
<proteinExistence type="predicted"/>
<dbReference type="EMBL" id="CMVM020000716">
    <property type="status" value="NOT_ANNOTATED_CDS"/>
    <property type="molecule type" value="Genomic_DNA"/>
</dbReference>
<name>A0A8R1TMJ8_ONCVO</name>
<evidence type="ECO:0000313" key="2">
    <source>
        <dbReference type="Proteomes" id="UP000024404"/>
    </source>
</evidence>
<dbReference type="AlphaFoldDB" id="A0A8R1TMJ8"/>
<keyword evidence="2" id="KW-1185">Reference proteome</keyword>
<evidence type="ECO:0000313" key="1">
    <source>
        <dbReference type="EnsemblMetazoa" id="OVOC12787.1"/>
    </source>
</evidence>
<accession>A0A8R1TMJ8</accession>
<dbReference type="Proteomes" id="UP000024404">
    <property type="component" value="Unassembled WGS sequence"/>
</dbReference>
<protein>
    <submittedName>
        <fullName evidence="1">Uncharacterized protein</fullName>
    </submittedName>
</protein>